<feature type="domain" description="Glycosyl hydrolase family 32 N-terminal" evidence="5">
    <location>
        <begin position="1"/>
        <end position="243"/>
    </location>
</feature>
<dbReference type="InterPro" id="IPR001362">
    <property type="entry name" value="Glyco_hydro_32"/>
</dbReference>
<dbReference type="PANTHER" id="PTHR42800">
    <property type="entry name" value="EXOINULINASE INUD (AFU_ORTHOLOGUE AFUA_5G00480)"/>
    <property type="match status" value="1"/>
</dbReference>
<dbReference type="InterPro" id="IPR013189">
    <property type="entry name" value="Glyco_hydro_32_C"/>
</dbReference>
<dbReference type="Pfam" id="PF08244">
    <property type="entry name" value="Glyco_hydro_32C"/>
    <property type="match status" value="1"/>
</dbReference>
<evidence type="ECO:0000313" key="8">
    <source>
        <dbReference type="Proteomes" id="UP001500571"/>
    </source>
</evidence>
<dbReference type="InterPro" id="IPR013148">
    <property type="entry name" value="Glyco_hydro_32_N"/>
</dbReference>
<keyword evidence="8" id="KW-1185">Reference proteome</keyword>
<keyword evidence="2 4" id="KW-0378">Hydrolase</keyword>
<dbReference type="PANTHER" id="PTHR42800:SF1">
    <property type="entry name" value="EXOINULINASE INUD (AFU_ORTHOLOGUE AFUA_5G00480)"/>
    <property type="match status" value="1"/>
</dbReference>
<organism evidence="7 8">
    <name type="scientific">Nocardioides panacihumi</name>
    <dbReference type="NCBI Taxonomy" id="400774"/>
    <lineage>
        <taxon>Bacteria</taxon>
        <taxon>Bacillati</taxon>
        <taxon>Actinomycetota</taxon>
        <taxon>Actinomycetes</taxon>
        <taxon>Propionibacteriales</taxon>
        <taxon>Nocardioidaceae</taxon>
        <taxon>Nocardioides</taxon>
    </lineage>
</organism>
<evidence type="ECO:0000313" key="7">
    <source>
        <dbReference type="EMBL" id="GAA1955632.1"/>
    </source>
</evidence>
<comment type="similarity">
    <text evidence="1 4">Belongs to the glycosyl hydrolase 32 family.</text>
</comment>
<protein>
    <recommendedName>
        <fullName evidence="9">Glycoside hydrolase family 32 protein</fullName>
    </recommendedName>
</protein>
<evidence type="ECO:0000259" key="6">
    <source>
        <dbReference type="Pfam" id="PF08244"/>
    </source>
</evidence>
<evidence type="ECO:0000256" key="1">
    <source>
        <dbReference type="ARBA" id="ARBA00009902"/>
    </source>
</evidence>
<feature type="domain" description="Glycosyl hydrolase family 32 C-terminal" evidence="6">
    <location>
        <begin position="263"/>
        <end position="398"/>
    </location>
</feature>
<dbReference type="CDD" id="cd18622">
    <property type="entry name" value="GH32_Inu-like"/>
    <property type="match status" value="1"/>
</dbReference>
<dbReference type="Proteomes" id="UP001500571">
    <property type="component" value="Unassembled WGS sequence"/>
</dbReference>
<dbReference type="SUPFAM" id="SSF75005">
    <property type="entry name" value="Arabinanase/levansucrase/invertase"/>
    <property type="match status" value="1"/>
</dbReference>
<dbReference type="Gene3D" id="2.115.10.20">
    <property type="entry name" value="Glycosyl hydrolase domain, family 43"/>
    <property type="match status" value="1"/>
</dbReference>
<evidence type="ECO:0000259" key="5">
    <source>
        <dbReference type="Pfam" id="PF00251"/>
    </source>
</evidence>
<comment type="caution">
    <text evidence="7">The sequence shown here is derived from an EMBL/GenBank/DDBJ whole genome shotgun (WGS) entry which is preliminary data.</text>
</comment>
<dbReference type="InterPro" id="IPR023296">
    <property type="entry name" value="Glyco_hydro_beta-prop_sf"/>
</dbReference>
<gene>
    <name evidence="7" type="ORF">GCM10009798_13590</name>
</gene>
<name>A0ABP5C020_9ACTN</name>
<keyword evidence="3 4" id="KW-0326">Glycosidase</keyword>
<dbReference type="EMBL" id="BAAAPB010000001">
    <property type="protein sequence ID" value="GAA1955632.1"/>
    <property type="molecule type" value="Genomic_DNA"/>
</dbReference>
<dbReference type="Pfam" id="PF00251">
    <property type="entry name" value="Glyco_hydro_32N"/>
    <property type="match status" value="1"/>
</dbReference>
<evidence type="ECO:0000256" key="3">
    <source>
        <dbReference type="ARBA" id="ARBA00023295"/>
    </source>
</evidence>
<dbReference type="Gene3D" id="2.60.120.560">
    <property type="entry name" value="Exo-inulinase, domain 1"/>
    <property type="match status" value="1"/>
</dbReference>
<evidence type="ECO:0000256" key="2">
    <source>
        <dbReference type="ARBA" id="ARBA00022801"/>
    </source>
</evidence>
<reference evidence="8" key="1">
    <citation type="journal article" date="2019" name="Int. J. Syst. Evol. Microbiol.">
        <title>The Global Catalogue of Microorganisms (GCM) 10K type strain sequencing project: providing services to taxonomists for standard genome sequencing and annotation.</title>
        <authorList>
            <consortium name="The Broad Institute Genomics Platform"/>
            <consortium name="The Broad Institute Genome Sequencing Center for Infectious Disease"/>
            <person name="Wu L."/>
            <person name="Ma J."/>
        </authorList>
    </citation>
    <scope>NUCLEOTIDE SEQUENCE [LARGE SCALE GENOMIC DNA]</scope>
    <source>
        <strain evidence="8">JCM 15309</strain>
    </source>
</reference>
<dbReference type="SUPFAM" id="SSF49899">
    <property type="entry name" value="Concanavalin A-like lectins/glucanases"/>
    <property type="match status" value="1"/>
</dbReference>
<evidence type="ECO:0008006" key="9">
    <source>
        <dbReference type="Google" id="ProtNLM"/>
    </source>
</evidence>
<evidence type="ECO:0000256" key="4">
    <source>
        <dbReference type="RuleBase" id="RU362110"/>
    </source>
</evidence>
<dbReference type="RefSeq" id="WP_344043719.1">
    <property type="nucleotide sequence ID" value="NZ_BAAAPB010000001.1"/>
</dbReference>
<accession>A0ABP5C020</accession>
<dbReference type="SMART" id="SM00640">
    <property type="entry name" value="Glyco_32"/>
    <property type="match status" value="1"/>
</dbReference>
<proteinExistence type="inferred from homology"/>
<sequence>MWTGSSVVDTNNTAGFGAGAVVALATQPTDGDAFQQEQYLWYSTDGGNTFTPYGPPVITNDESTNWFRDPKIVWDADHSTWVAVIGKQQKAVFYTSTDLKHWTYRSTFAYTNPNIGGFECPDLFRMKADDGSWHWVLGASMQGDYTGKPDTYAYWPGSWNGASYTADQTDPQWLDWGWDWYAAVTWPDTANPDTVRHAIGWMNNWNYAPHPIKTDVSDTYNGQMSVVRDLTLKAEGSGNYSLLSQPSVGLDGITSHTWSVPTQSVDGQLVLPYHGAAYELDTDVSWATANNVGVAVGLSADLDHKTNIGYYQGNLYVDRTASDFTAHAFGSLKQSQAPIGTGRTSMHLRILVDRSSVEVFADDGRTVLSNQVMFDPNDTGVMLYSAGGSASFANTTIREFEDIKTAANPNSPFQDFEGSGYGSWTTTGTAFGSGPASGTLAGQQPVSGYEGSKLATSFNGGDTATGTLTSPSFTIGKDYINALVGGGDHPRPSDLFAGFEGSGWGPGWTASGDLAGRGPSADSLPNQVGSKVLDTYAGADTATGAVRSPEFTITRDYLDFLVAGGKHPYFGPGATAVNLVVDNAVVRTATGNDSSTMAPVSWDVHDLVGRTAHLEIVDHATGAWGHLMVDQVLFSSVPSAVLGEPDNQTTLNLVVDGKVVRTTAGQDAEHLSWTSWDVRDLEGQTAQLQVVDNNTGSWGHVAVDQVTFSDRPAS</sequence>
<dbReference type="InterPro" id="IPR013320">
    <property type="entry name" value="ConA-like_dom_sf"/>
</dbReference>